<gene>
    <name evidence="1" type="ORF">AMAG_08941</name>
</gene>
<name>A0A0L0SN00_ALLM3</name>
<keyword evidence="2" id="KW-1185">Reference proteome</keyword>
<dbReference type="Proteomes" id="UP000054350">
    <property type="component" value="Unassembled WGS sequence"/>
</dbReference>
<sequence length="255" mass="27515">MADHSTGLNTDSNPNAAMNAAVTEAAHLDDLDSVINAGRILGGHTRRDLAWGKTLLACIMHCGHVAGIHVVQDRWPVLLHADDALRGEHDGMKRCLDAAAGMLKKLTENRCSDVVRGLVAAFRAEVEFALDPARRAMTPTIKTDSRTLVDLAMTIRSAQSPLLRELVPIARMVYAELSVMPQVAPLQVVPSPHPAGPPLNALNQAVQWQREAEEMVRKYAASNGEEVAAEVHENAMVVDGMEALEGTGPTDEEVE</sequence>
<evidence type="ECO:0000313" key="1">
    <source>
        <dbReference type="EMBL" id="KNE63878.1"/>
    </source>
</evidence>
<proteinExistence type="predicted"/>
<dbReference type="OrthoDB" id="10623560at2759"/>
<accession>A0A0L0SN00</accession>
<protein>
    <submittedName>
        <fullName evidence="1">Uncharacterized protein</fullName>
    </submittedName>
</protein>
<dbReference type="AlphaFoldDB" id="A0A0L0SN00"/>
<evidence type="ECO:0000313" key="2">
    <source>
        <dbReference type="Proteomes" id="UP000054350"/>
    </source>
</evidence>
<reference evidence="2" key="2">
    <citation type="submission" date="2009-11" db="EMBL/GenBank/DDBJ databases">
        <title>The Genome Sequence of Allomyces macrogynus strain ATCC 38327.</title>
        <authorList>
            <consortium name="The Broad Institute Genome Sequencing Platform"/>
            <person name="Russ C."/>
            <person name="Cuomo C."/>
            <person name="Shea T."/>
            <person name="Young S.K."/>
            <person name="Zeng Q."/>
            <person name="Koehrsen M."/>
            <person name="Haas B."/>
            <person name="Borodovsky M."/>
            <person name="Guigo R."/>
            <person name="Alvarado L."/>
            <person name="Berlin A."/>
            <person name="Borenstein D."/>
            <person name="Chen Z."/>
            <person name="Engels R."/>
            <person name="Freedman E."/>
            <person name="Gellesch M."/>
            <person name="Goldberg J."/>
            <person name="Griggs A."/>
            <person name="Gujja S."/>
            <person name="Heiman D."/>
            <person name="Hepburn T."/>
            <person name="Howarth C."/>
            <person name="Jen D."/>
            <person name="Larson L."/>
            <person name="Lewis B."/>
            <person name="Mehta T."/>
            <person name="Park D."/>
            <person name="Pearson M."/>
            <person name="Roberts A."/>
            <person name="Saif S."/>
            <person name="Shenoy N."/>
            <person name="Sisk P."/>
            <person name="Stolte C."/>
            <person name="Sykes S."/>
            <person name="Walk T."/>
            <person name="White J."/>
            <person name="Yandava C."/>
            <person name="Burger G."/>
            <person name="Gray M.W."/>
            <person name="Holland P.W.H."/>
            <person name="King N."/>
            <person name="Lang F.B.F."/>
            <person name="Roger A.J."/>
            <person name="Ruiz-Trillo I."/>
            <person name="Lander E."/>
            <person name="Nusbaum C."/>
        </authorList>
    </citation>
    <scope>NUCLEOTIDE SEQUENCE [LARGE SCALE GENOMIC DNA]</scope>
    <source>
        <strain evidence="2">ATCC 38327</strain>
    </source>
</reference>
<reference evidence="1 2" key="1">
    <citation type="submission" date="2009-11" db="EMBL/GenBank/DDBJ databases">
        <title>Annotation of Allomyces macrogynus ATCC 38327.</title>
        <authorList>
            <consortium name="The Broad Institute Genome Sequencing Platform"/>
            <person name="Russ C."/>
            <person name="Cuomo C."/>
            <person name="Burger G."/>
            <person name="Gray M.W."/>
            <person name="Holland P.W.H."/>
            <person name="King N."/>
            <person name="Lang F.B.F."/>
            <person name="Roger A.J."/>
            <person name="Ruiz-Trillo I."/>
            <person name="Young S.K."/>
            <person name="Zeng Q."/>
            <person name="Gargeya S."/>
            <person name="Fitzgerald M."/>
            <person name="Haas B."/>
            <person name="Abouelleil A."/>
            <person name="Alvarado L."/>
            <person name="Arachchi H.M."/>
            <person name="Berlin A."/>
            <person name="Chapman S.B."/>
            <person name="Gearin G."/>
            <person name="Goldberg J."/>
            <person name="Griggs A."/>
            <person name="Gujja S."/>
            <person name="Hansen M."/>
            <person name="Heiman D."/>
            <person name="Howarth C."/>
            <person name="Larimer J."/>
            <person name="Lui A."/>
            <person name="MacDonald P.J.P."/>
            <person name="McCowen C."/>
            <person name="Montmayeur A."/>
            <person name="Murphy C."/>
            <person name="Neiman D."/>
            <person name="Pearson M."/>
            <person name="Priest M."/>
            <person name="Roberts A."/>
            <person name="Saif S."/>
            <person name="Shea T."/>
            <person name="Sisk P."/>
            <person name="Stolte C."/>
            <person name="Sykes S."/>
            <person name="Wortman J."/>
            <person name="Nusbaum C."/>
            <person name="Birren B."/>
        </authorList>
    </citation>
    <scope>NUCLEOTIDE SEQUENCE [LARGE SCALE GENOMIC DNA]</scope>
    <source>
        <strain evidence="1 2">ATCC 38327</strain>
    </source>
</reference>
<dbReference type="VEuPathDB" id="FungiDB:AMAG_08941"/>
<dbReference type="EMBL" id="GG745343">
    <property type="protein sequence ID" value="KNE63878.1"/>
    <property type="molecule type" value="Genomic_DNA"/>
</dbReference>
<organism evidence="1 2">
    <name type="scientific">Allomyces macrogynus (strain ATCC 38327)</name>
    <name type="common">Allomyces javanicus var. macrogynus</name>
    <dbReference type="NCBI Taxonomy" id="578462"/>
    <lineage>
        <taxon>Eukaryota</taxon>
        <taxon>Fungi</taxon>
        <taxon>Fungi incertae sedis</taxon>
        <taxon>Blastocladiomycota</taxon>
        <taxon>Blastocladiomycetes</taxon>
        <taxon>Blastocladiales</taxon>
        <taxon>Blastocladiaceae</taxon>
        <taxon>Allomyces</taxon>
    </lineage>
</organism>